<gene>
    <name evidence="5" type="primary">Cd58</name>
    <name evidence="5" type="ORF">CEYCYA_R01684</name>
</gene>
<organism evidence="5 6">
    <name type="scientific">Ceyx cyanopectus</name>
    <name type="common">Indigo-banded kingfisher</name>
    <dbReference type="NCBI Taxonomy" id="390723"/>
    <lineage>
        <taxon>Eukaryota</taxon>
        <taxon>Metazoa</taxon>
        <taxon>Chordata</taxon>
        <taxon>Craniata</taxon>
        <taxon>Vertebrata</taxon>
        <taxon>Euteleostomi</taxon>
        <taxon>Archelosauria</taxon>
        <taxon>Archosauria</taxon>
        <taxon>Dinosauria</taxon>
        <taxon>Saurischia</taxon>
        <taxon>Theropoda</taxon>
        <taxon>Coelurosauria</taxon>
        <taxon>Aves</taxon>
        <taxon>Neognathae</taxon>
        <taxon>Neoaves</taxon>
        <taxon>Telluraves</taxon>
        <taxon>Coraciimorphae</taxon>
        <taxon>Coraciiformes</taxon>
        <taxon>Alcedinidae</taxon>
        <taxon>Ceyx</taxon>
    </lineage>
</organism>
<keyword evidence="6" id="KW-1185">Reference proteome</keyword>
<evidence type="ECO:0000256" key="2">
    <source>
        <dbReference type="ARBA" id="ARBA00022729"/>
    </source>
</evidence>
<accession>A0A7L4MWJ6</accession>
<protein>
    <submittedName>
        <fullName evidence="5">LFA3 protein</fullName>
    </submittedName>
</protein>
<dbReference type="GO" id="GO:0009986">
    <property type="term" value="C:cell surface"/>
    <property type="evidence" value="ECO:0007669"/>
    <property type="project" value="TreeGrafter"/>
</dbReference>
<keyword evidence="3" id="KW-0472">Membrane</keyword>
<sequence length="185" mass="21092">VAHIHSMEVFGILGENFTFPVNTGYKMDEIIWTKNKDKVVEWEGLTKPTYFTPFQKRGLLNTENGCLTIYNLEKSDAGIYVLEYLRSMENSIFHSLAFVLAVLDPPSEPEISCNMSSDGLALKCTADFQKPLTYFWKVKSTEDTYPKQEISIPKEKVDASDKVACFIKFYQMEKSSEISLSQCLP</sequence>
<evidence type="ECO:0000313" key="5">
    <source>
        <dbReference type="EMBL" id="NXY82046.1"/>
    </source>
</evidence>
<dbReference type="InterPro" id="IPR015631">
    <property type="entry name" value="CD2/SLAM_rcpt"/>
</dbReference>
<dbReference type="Proteomes" id="UP000586704">
    <property type="component" value="Unassembled WGS sequence"/>
</dbReference>
<dbReference type="Gene3D" id="2.60.40.10">
    <property type="entry name" value="Immunoglobulins"/>
    <property type="match status" value="1"/>
</dbReference>
<name>A0A7L4MWJ6_9AVES</name>
<evidence type="ECO:0000256" key="4">
    <source>
        <dbReference type="ARBA" id="ARBA00023180"/>
    </source>
</evidence>
<feature type="non-terminal residue" evidence="5">
    <location>
        <position position="185"/>
    </location>
</feature>
<evidence type="ECO:0000256" key="1">
    <source>
        <dbReference type="ARBA" id="ARBA00004370"/>
    </source>
</evidence>
<feature type="non-terminal residue" evidence="5">
    <location>
        <position position="1"/>
    </location>
</feature>
<dbReference type="AlphaFoldDB" id="A0A7L4MWJ6"/>
<keyword evidence="4" id="KW-0325">Glycoprotein</keyword>
<evidence type="ECO:0000313" key="6">
    <source>
        <dbReference type="Proteomes" id="UP000586704"/>
    </source>
</evidence>
<dbReference type="EMBL" id="VYZU01010243">
    <property type="protein sequence ID" value="NXY82046.1"/>
    <property type="molecule type" value="Genomic_DNA"/>
</dbReference>
<dbReference type="PANTHER" id="PTHR12080:SF55">
    <property type="entry name" value="LYMPHOCYTE FUNCTION-ASSOCIATED ANTIGEN 3"/>
    <property type="match status" value="1"/>
</dbReference>
<keyword evidence="2" id="KW-0732">Signal</keyword>
<evidence type="ECO:0000256" key="3">
    <source>
        <dbReference type="ARBA" id="ARBA00023136"/>
    </source>
</evidence>
<comment type="caution">
    <text evidence="5">The sequence shown here is derived from an EMBL/GenBank/DDBJ whole genome shotgun (WGS) entry which is preliminary data.</text>
</comment>
<dbReference type="PANTHER" id="PTHR12080">
    <property type="entry name" value="SIGNALING LYMPHOCYTIC ACTIVATION MOLECULE"/>
    <property type="match status" value="1"/>
</dbReference>
<reference evidence="5 6" key="1">
    <citation type="submission" date="2020-02" db="EMBL/GenBank/DDBJ databases">
        <title>Bird 10,000 Genomes (B10K) Project - Family phase.</title>
        <authorList>
            <person name="Zhang G."/>
        </authorList>
    </citation>
    <scope>NUCLEOTIDE SEQUENCE [LARGE SCALE GENOMIC DNA]</scope>
    <source>
        <strain evidence="5">B10K-DU-013-51</strain>
        <tissue evidence="5">Mixed tissue sample</tissue>
    </source>
</reference>
<dbReference type="GO" id="GO:0016020">
    <property type="term" value="C:membrane"/>
    <property type="evidence" value="ECO:0007669"/>
    <property type="project" value="UniProtKB-SubCell"/>
</dbReference>
<dbReference type="GO" id="GO:0005102">
    <property type="term" value="F:signaling receptor binding"/>
    <property type="evidence" value="ECO:0007669"/>
    <property type="project" value="TreeGrafter"/>
</dbReference>
<dbReference type="OrthoDB" id="9427418at2759"/>
<dbReference type="CDD" id="cd05775">
    <property type="entry name" value="IgV_CD2_like_N"/>
    <property type="match status" value="1"/>
</dbReference>
<dbReference type="InterPro" id="IPR013783">
    <property type="entry name" value="Ig-like_fold"/>
</dbReference>
<dbReference type="SUPFAM" id="SSF48726">
    <property type="entry name" value="Immunoglobulin"/>
    <property type="match status" value="1"/>
</dbReference>
<comment type="subcellular location">
    <subcellularLocation>
        <location evidence="1">Membrane</location>
    </subcellularLocation>
</comment>
<dbReference type="InterPro" id="IPR036179">
    <property type="entry name" value="Ig-like_dom_sf"/>
</dbReference>
<proteinExistence type="predicted"/>